<keyword evidence="4" id="KW-1185">Reference proteome</keyword>
<dbReference type="PROSITE" id="PS50158">
    <property type="entry name" value="ZF_CCHC"/>
    <property type="match status" value="1"/>
</dbReference>
<accession>A0AAE0L776</accession>
<gene>
    <name evidence="3" type="ORF">CYMTET_17512</name>
</gene>
<sequence length="170" mass="18327">MPSLPGADAEWVRSTDSASRSARIRFADAKAHFASYFAVSKMVNAAVDHLAEGEVDACLEVLQLVDNESTLGTTRSIEMARTLAISQTHEFGFQRRNLERGNVAKKRTRTRNAAAEPAAELDGAAAPPMVPWVPDEARTCYRCHQVGHIGRNCPTVLNAAAVGAVPRRAG</sequence>
<evidence type="ECO:0000259" key="2">
    <source>
        <dbReference type="PROSITE" id="PS50158"/>
    </source>
</evidence>
<dbReference type="GO" id="GO:0008270">
    <property type="term" value="F:zinc ion binding"/>
    <property type="evidence" value="ECO:0007669"/>
    <property type="project" value="UniProtKB-KW"/>
</dbReference>
<dbReference type="InterPro" id="IPR036875">
    <property type="entry name" value="Znf_CCHC_sf"/>
</dbReference>
<dbReference type="EMBL" id="LGRX02007805">
    <property type="protein sequence ID" value="KAK3274294.1"/>
    <property type="molecule type" value="Genomic_DNA"/>
</dbReference>
<dbReference type="SUPFAM" id="SSF57756">
    <property type="entry name" value="Retrovirus zinc finger-like domains"/>
    <property type="match status" value="1"/>
</dbReference>
<name>A0AAE0L776_9CHLO</name>
<organism evidence="3 4">
    <name type="scientific">Cymbomonas tetramitiformis</name>
    <dbReference type="NCBI Taxonomy" id="36881"/>
    <lineage>
        <taxon>Eukaryota</taxon>
        <taxon>Viridiplantae</taxon>
        <taxon>Chlorophyta</taxon>
        <taxon>Pyramimonadophyceae</taxon>
        <taxon>Pyramimonadales</taxon>
        <taxon>Pyramimonadaceae</taxon>
        <taxon>Cymbomonas</taxon>
    </lineage>
</organism>
<proteinExistence type="predicted"/>
<dbReference type="Pfam" id="PF00098">
    <property type="entry name" value="zf-CCHC"/>
    <property type="match status" value="1"/>
</dbReference>
<evidence type="ECO:0000313" key="3">
    <source>
        <dbReference type="EMBL" id="KAK3274294.1"/>
    </source>
</evidence>
<protein>
    <recommendedName>
        <fullName evidence="2">CCHC-type domain-containing protein</fullName>
    </recommendedName>
</protein>
<dbReference type="SMART" id="SM00343">
    <property type="entry name" value="ZnF_C2HC"/>
    <property type="match status" value="1"/>
</dbReference>
<dbReference type="GO" id="GO:0003676">
    <property type="term" value="F:nucleic acid binding"/>
    <property type="evidence" value="ECO:0007669"/>
    <property type="project" value="InterPro"/>
</dbReference>
<dbReference type="Gene3D" id="4.10.60.10">
    <property type="entry name" value="Zinc finger, CCHC-type"/>
    <property type="match status" value="1"/>
</dbReference>
<dbReference type="Proteomes" id="UP001190700">
    <property type="component" value="Unassembled WGS sequence"/>
</dbReference>
<evidence type="ECO:0000256" key="1">
    <source>
        <dbReference type="PROSITE-ProRule" id="PRU00047"/>
    </source>
</evidence>
<reference evidence="3 4" key="1">
    <citation type="journal article" date="2015" name="Genome Biol. Evol.">
        <title>Comparative Genomics of a Bacterivorous Green Alga Reveals Evolutionary Causalities and Consequences of Phago-Mixotrophic Mode of Nutrition.</title>
        <authorList>
            <person name="Burns J.A."/>
            <person name="Paasch A."/>
            <person name="Narechania A."/>
            <person name="Kim E."/>
        </authorList>
    </citation>
    <scope>NUCLEOTIDE SEQUENCE [LARGE SCALE GENOMIC DNA]</scope>
    <source>
        <strain evidence="3 4">PLY_AMNH</strain>
    </source>
</reference>
<keyword evidence="1" id="KW-0479">Metal-binding</keyword>
<feature type="domain" description="CCHC-type" evidence="2">
    <location>
        <begin position="140"/>
        <end position="154"/>
    </location>
</feature>
<keyword evidence="1" id="KW-0863">Zinc-finger</keyword>
<dbReference type="AlphaFoldDB" id="A0AAE0L776"/>
<keyword evidence="1" id="KW-0862">Zinc</keyword>
<evidence type="ECO:0000313" key="4">
    <source>
        <dbReference type="Proteomes" id="UP001190700"/>
    </source>
</evidence>
<comment type="caution">
    <text evidence="3">The sequence shown here is derived from an EMBL/GenBank/DDBJ whole genome shotgun (WGS) entry which is preliminary data.</text>
</comment>
<dbReference type="InterPro" id="IPR001878">
    <property type="entry name" value="Znf_CCHC"/>
</dbReference>